<dbReference type="CDD" id="cd00730">
    <property type="entry name" value="rubredoxin"/>
    <property type="match status" value="1"/>
</dbReference>
<evidence type="ECO:0000256" key="9">
    <source>
        <dbReference type="ARBA" id="ARBA00022723"/>
    </source>
</evidence>
<evidence type="ECO:0000256" key="1">
    <source>
        <dbReference type="ARBA" id="ARBA00001965"/>
    </source>
</evidence>
<comment type="cofactor">
    <cofactor evidence="2">
        <name>FAD</name>
        <dbReference type="ChEBI" id="CHEBI:57692"/>
    </cofactor>
</comment>
<dbReference type="PRINTS" id="PR00368">
    <property type="entry name" value="FADPNR"/>
</dbReference>
<keyword evidence="9" id="KW-0479">Metal-binding</keyword>
<accession>A0A1G6WQC6</accession>
<keyword evidence="12" id="KW-0408">Iron</keyword>
<dbReference type="STRING" id="416944.SAMN05421548_12389"/>
<evidence type="ECO:0000256" key="2">
    <source>
        <dbReference type="ARBA" id="ARBA00001974"/>
    </source>
</evidence>
<protein>
    <submittedName>
        <fullName evidence="14">Rubredoxin-NAD+ reductase</fullName>
    </submittedName>
</protein>
<dbReference type="InterPro" id="IPR036188">
    <property type="entry name" value="FAD/NAD-bd_sf"/>
</dbReference>
<sequence>MSTPTSLPWRQFLCRACGLIYDEEKGDPDSGLAPGTRFEDIPEDWVCPLCGVVKADFEPFELPACAPQPAGTAAVAPSRERGVVIVGGGIAGWSAAEALRALDPAVPITMVTACSGDRYLKPELSVALGRRLKPADLVRESGVSAARRLNVRLMANTFVVGISPSVHQVRTTRGAIRYTKLVIAQGARPALPEQMPASLCWRINDLAGWSGLHARLDGAKKHVAIVGAGMIGCELAEDFARAGHTVSLIDVNAGPLVGLVPAAVSDRLLASLQEAGVRFLGVRRIETIGETDDGRKVIAMQGGEQISADEVVAATGLVTPTRLARMAGLAFDRGIVVDPMTMQTSVDDILAIGDCISVAGVPCRFIEPIVRQAEVLAHHALERKHAGYVHGTPLIRLKTRAFPIVVHGTPSPNGTWSACGAADGLLQMEQRVEGRVIARIEAGLARQRLVA</sequence>
<evidence type="ECO:0000256" key="11">
    <source>
        <dbReference type="ARBA" id="ARBA00022982"/>
    </source>
</evidence>
<evidence type="ECO:0000256" key="5">
    <source>
        <dbReference type="ARBA" id="ARBA00005337"/>
    </source>
</evidence>
<dbReference type="RefSeq" id="WP_092001580.1">
    <property type="nucleotide sequence ID" value="NZ_FMYQ01000023.1"/>
</dbReference>
<organism evidence="14 15">
    <name type="scientific">Paraburkholderia lycopersici</name>
    <dbReference type="NCBI Taxonomy" id="416944"/>
    <lineage>
        <taxon>Bacteria</taxon>
        <taxon>Pseudomonadati</taxon>
        <taxon>Pseudomonadota</taxon>
        <taxon>Betaproteobacteria</taxon>
        <taxon>Burkholderiales</taxon>
        <taxon>Burkholderiaceae</taxon>
        <taxon>Paraburkholderia</taxon>
    </lineage>
</organism>
<dbReference type="PRINTS" id="PR00411">
    <property type="entry name" value="PNDRDTASEI"/>
</dbReference>
<dbReference type="Gene3D" id="3.50.50.60">
    <property type="entry name" value="FAD/NAD(P)-binding domain"/>
    <property type="match status" value="2"/>
</dbReference>
<dbReference type="EMBL" id="FMYQ01000023">
    <property type="protein sequence ID" value="SDD67853.1"/>
    <property type="molecule type" value="Genomic_DNA"/>
</dbReference>
<dbReference type="PRINTS" id="PR00163">
    <property type="entry name" value="RUBREDOXIN"/>
</dbReference>
<evidence type="ECO:0000259" key="13">
    <source>
        <dbReference type="PROSITE" id="PS50903"/>
    </source>
</evidence>
<dbReference type="PROSITE" id="PS00202">
    <property type="entry name" value="RUBREDOXIN"/>
    <property type="match status" value="1"/>
</dbReference>
<keyword evidence="7" id="KW-0813">Transport</keyword>
<comment type="cofactor">
    <cofactor evidence="1">
        <name>Fe(3+)</name>
        <dbReference type="ChEBI" id="CHEBI:29034"/>
    </cofactor>
</comment>
<dbReference type="InterPro" id="IPR018527">
    <property type="entry name" value="Rubredoxin_Fe_BS"/>
</dbReference>
<dbReference type="SUPFAM" id="SSF51905">
    <property type="entry name" value="FAD/NAD(P)-binding domain"/>
    <property type="match status" value="1"/>
</dbReference>
<keyword evidence="15" id="KW-1185">Reference proteome</keyword>
<dbReference type="PANTHER" id="PTHR43429:SF3">
    <property type="entry name" value="NITRITE REDUCTASE [NAD(P)H]"/>
    <property type="match status" value="1"/>
</dbReference>
<feature type="domain" description="Rubredoxin-like" evidence="13">
    <location>
        <begin position="9"/>
        <end position="60"/>
    </location>
</feature>
<keyword evidence="10" id="KW-0274">FAD</keyword>
<comment type="function">
    <text evidence="3">Involved in the hydrocarbon hydroxylating system, which transfers electrons from NADH to rubredoxin reductase and then through rubredoxin to alkane 1 monooxygenase.</text>
</comment>
<name>A0A1G6WQC6_9BURK</name>
<dbReference type="Proteomes" id="UP000198908">
    <property type="component" value="Unassembled WGS sequence"/>
</dbReference>
<gene>
    <name evidence="14" type="ORF">SAMN05421548_12389</name>
</gene>
<dbReference type="SUPFAM" id="SSF57802">
    <property type="entry name" value="Rubredoxin-like"/>
    <property type="match status" value="1"/>
</dbReference>
<evidence type="ECO:0000313" key="14">
    <source>
        <dbReference type="EMBL" id="SDD67853.1"/>
    </source>
</evidence>
<proteinExistence type="inferred from homology"/>
<dbReference type="InterPro" id="IPR024934">
    <property type="entry name" value="Rubredoxin-like_dom"/>
</dbReference>
<dbReference type="InterPro" id="IPR050260">
    <property type="entry name" value="FAD-bd_OxRdtase"/>
</dbReference>
<dbReference type="PROSITE" id="PS50903">
    <property type="entry name" value="RUBREDOXIN_LIKE"/>
    <property type="match status" value="1"/>
</dbReference>
<keyword evidence="8" id="KW-0285">Flavoprotein</keyword>
<dbReference type="Pfam" id="PF07992">
    <property type="entry name" value="Pyr_redox_2"/>
    <property type="match status" value="1"/>
</dbReference>
<dbReference type="Pfam" id="PF00301">
    <property type="entry name" value="Rubredoxin"/>
    <property type="match status" value="1"/>
</dbReference>
<dbReference type="OrthoDB" id="9769238at2"/>
<dbReference type="InterPro" id="IPR023753">
    <property type="entry name" value="FAD/NAD-binding_dom"/>
</dbReference>
<evidence type="ECO:0000256" key="3">
    <source>
        <dbReference type="ARBA" id="ARBA00002792"/>
    </source>
</evidence>
<keyword evidence="11" id="KW-0249">Electron transport</keyword>
<dbReference type="PANTHER" id="PTHR43429">
    <property type="entry name" value="PYRIDINE NUCLEOTIDE-DISULFIDE OXIDOREDUCTASE DOMAIN-CONTAINING"/>
    <property type="match status" value="1"/>
</dbReference>
<dbReference type="Gene3D" id="2.20.28.10">
    <property type="match status" value="1"/>
</dbReference>
<dbReference type="GO" id="GO:0005506">
    <property type="term" value="F:iron ion binding"/>
    <property type="evidence" value="ECO:0007669"/>
    <property type="project" value="InterPro"/>
</dbReference>
<evidence type="ECO:0000256" key="7">
    <source>
        <dbReference type="ARBA" id="ARBA00022448"/>
    </source>
</evidence>
<evidence type="ECO:0000313" key="15">
    <source>
        <dbReference type="Proteomes" id="UP000198908"/>
    </source>
</evidence>
<dbReference type="FunFam" id="2.20.28.10:FF:000001">
    <property type="entry name" value="Rubredoxin"/>
    <property type="match status" value="1"/>
</dbReference>
<reference evidence="15" key="1">
    <citation type="submission" date="2016-09" db="EMBL/GenBank/DDBJ databases">
        <authorList>
            <person name="Varghese N."/>
            <person name="Submissions S."/>
        </authorList>
    </citation>
    <scope>NUCLEOTIDE SEQUENCE [LARGE SCALE GENOMIC DNA]</scope>
    <source>
        <strain evidence="15">TNe-862</strain>
    </source>
</reference>
<dbReference type="GO" id="GO:0016491">
    <property type="term" value="F:oxidoreductase activity"/>
    <property type="evidence" value="ECO:0007669"/>
    <property type="project" value="InterPro"/>
</dbReference>
<evidence type="ECO:0000256" key="4">
    <source>
        <dbReference type="ARBA" id="ARBA00004933"/>
    </source>
</evidence>
<dbReference type="NCBIfam" id="NF045768">
    <property type="entry name" value="RubredRD"/>
    <property type="match status" value="1"/>
</dbReference>
<dbReference type="InterPro" id="IPR024935">
    <property type="entry name" value="Rubredoxin_dom"/>
</dbReference>
<dbReference type="AlphaFoldDB" id="A0A1G6WQC6"/>
<comment type="pathway">
    <text evidence="4">Hydrocarbon metabolism; alkane degradation.</text>
</comment>
<comment type="similarity">
    <text evidence="6">Belongs to the FAD-dependent oxidoreductase family.</text>
</comment>
<evidence type="ECO:0000256" key="12">
    <source>
        <dbReference type="ARBA" id="ARBA00023004"/>
    </source>
</evidence>
<evidence type="ECO:0000256" key="10">
    <source>
        <dbReference type="ARBA" id="ARBA00022827"/>
    </source>
</evidence>
<evidence type="ECO:0000256" key="6">
    <source>
        <dbReference type="ARBA" id="ARBA00006442"/>
    </source>
</evidence>
<evidence type="ECO:0000256" key="8">
    <source>
        <dbReference type="ARBA" id="ARBA00022630"/>
    </source>
</evidence>
<comment type="similarity">
    <text evidence="5">Belongs to the rubredoxin family.</text>
</comment>